<dbReference type="RefSeq" id="WP_394844567.1">
    <property type="nucleotide sequence ID" value="NZ_CP089982.1"/>
</dbReference>
<sequence length="174" mass="18961">MNRSISNIAKAGALPLLLLCLGSCRNTSRFSTGDGHYEGTVINGSFVRFNVPENTRMCLTLDMDRFQSLPGTITTSDGLFKATALEQIPQIWHDPLSTLSFGEGREKNMIYVATPLATELRDRADVTVVVSLMSSGDVEVRLMRSTQRASPDPQAATALFGVFVLQQHPGNCPI</sequence>
<protein>
    <submittedName>
        <fullName evidence="1">Uncharacterized protein</fullName>
    </submittedName>
</protein>
<keyword evidence="2" id="KW-1185">Reference proteome</keyword>
<proteinExistence type="predicted"/>
<evidence type="ECO:0000313" key="1">
    <source>
        <dbReference type="EMBL" id="WXA93965.1"/>
    </source>
</evidence>
<dbReference type="Proteomes" id="UP001379533">
    <property type="component" value="Chromosome"/>
</dbReference>
<name>A0ABZ2KA32_9BACT</name>
<dbReference type="EMBL" id="CP089982">
    <property type="protein sequence ID" value="WXA93965.1"/>
    <property type="molecule type" value="Genomic_DNA"/>
</dbReference>
<organism evidence="1 2">
    <name type="scientific">Pendulispora brunnea</name>
    <dbReference type="NCBI Taxonomy" id="2905690"/>
    <lineage>
        <taxon>Bacteria</taxon>
        <taxon>Pseudomonadati</taxon>
        <taxon>Myxococcota</taxon>
        <taxon>Myxococcia</taxon>
        <taxon>Myxococcales</taxon>
        <taxon>Sorangiineae</taxon>
        <taxon>Pendulisporaceae</taxon>
        <taxon>Pendulispora</taxon>
    </lineage>
</organism>
<evidence type="ECO:0000313" key="2">
    <source>
        <dbReference type="Proteomes" id="UP001379533"/>
    </source>
</evidence>
<gene>
    <name evidence="1" type="ORF">LZC95_46880</name>
</gene>
<reference evidence="1 2" key="1">
    <citation type="submission" date="2021-12" db="EMBL/GenBank/DDBJ databases">
        <title>Discovery of the Pendulisporaceae a myxobacterial family with distinct sporulation behavior and unique specialized metabolism.</title>
        <authorList>
            <person name="Garcia R."/>
            <person name="Popoff A."/>
            <person name="Bader C.D."/>
            <person name="Loehr J."/>
            <person name="Walesch S."/>
            <person name="Walt C."/>
            <person name="Boldt J."/>
            <person name="Bunk B."/>
            <person name="Haeckl F.J.F.P.J."/>
            <person name="Gunesch A.P."/>
            <person name="Birkelbach J."/>
            <person name="Nuebel U."/>
            <person name="Pietschmann T."/>
            <person name="Bach T."/>
            <person name="Mueller R."/>
        </authorList>
    </citation>
    <scope>NUCLEOTIDE SEQUENCE [LARGE SCALE GENOMIC DNA]</scope>
    <source>
        <strain evidence="1 2">MSr12523</strain>
    </source>
</reference>
<accession>A0ABZ2KA32</accession>